<organism evidence="3 4">
    <name type="scientific">Purpureocillium takamizusanense</name>
    <dbReference type="NCBI Taxonomy" id="2060973"/>
    <lineage>
        <taxon>Eukaryota</taxon>
        <taxon>Fungi</taxon>
        <taxon>Dikarya</taxon>
        <taxon>Ascomycota</taxon>
        <taxon>Pezizomycotina</taxon>
        <taxon>Sordariomycetes</taxon>
        <taxon>Hypocreomycetidae</taxon>
        <taxon>Hypocreales</taxon>
        <taxon>Ophiocordycipitaceae</taxon>
        <taxon>Purpureocillium</taxon>
    </lineage>
</organism>
<feature type="region of interest" description="Disordered" evidence="1">
    <location>
        <begin position="380"/>
        <end position="415"/>
    </location>
</feature>
<dbReference type="PANTHER" id="PTHR42085">
    <property type="entry name" value="F-BOX DOMAIN-CONTAINING PROTEIN"/>
    <property type="match status" value="1"/>
</dbReference>
<gene>
    <name evidence="3" type="ORF">JDV02_005229</name>
</gene>
<feature type="compositionally biased region" description="Low complexity" evidence="1">
    <location>
        <begin position="499"/>
        <end position="509"/>
    </location>
</feature>
<dbReference type="InterPro" id="IPR056632">
    <property type="entry name" value="DUF7730"/>
</dbReference>
<feature type="domain" description="DUF7730" evidence="2">
    <location>
        <begin position="256"/>
        <end position="353"/>
    </location>
</feature>
<dbReference type="InterPro" id="IPR038883">
    <property type="entry name" value="AN11006-like"/>
</dbReference>
<feature type="compositionally biased region" description="Acidic residues" evidence="1">
    <location>
        <begin position="386"/>
        <end position="398"/>
    </location>
</feature>
<evidence type="ECO:0000313" key="3">
    <source>
        <dbReference type="EMBL" id="UNI19008.1"/>
    </source>
</evidence>
<feature type="compositionally biased region" description="Basic and acidic residues" evidence="1">
    <location>
        <begin position="68"/>
        <end position="93"/>
    </location>
</feature>
<dbReference type="Proteomes" id="UP000829364">
    <property type="component" value="Chromosome 4"/>
</dbReference>
<feature type="compositionally biased region" description="Basic residues" evidence="1">
    <location>
        <begin position="638"/>
        <end position="647"/>
    </location>
</feature>
<dbReference type="PANTHER" id="PTHR42085:SF2">
    <property type="entry name" value="F-BOX DOMAIN-CONTAINING PROTEIN"/>
    <property type="match status" value="1"/>
</dbReference>
<sequence>MATTPPNGPEEPGAPRYQWPLDGSDVWEESSAASDVGHGKDAGEGCAPDEDSSPHLSGQVPSHGRSRMRSEDDNHDTDSSEQHRRSKRREKERERRRKERRERKRQKRRERARRRNNLPPLHISTGLTPAGRQEATAIISGLPTPVTTPDPDWDPPVTSGTNDGVDPALLAPYPWIPDPMCDASVESVDKSNDPASLESWMAEMAHAAEEMAIGANLDALERRQESEAATARREAARQRDEEAARQAEEPAARLRLTRLPPEVRLRIWRLLFVADKPILVYRDWTMTYRRKPERRSTRLAAEQRGLLGVATANNGQRTAPDQAADLHGVAMLRTCRAWYAEGVAVLYGENTFCYRLRDSRPPLVNVDGLVQLGDGGGGLPAHADVDDGYDDGGSDDDGDYYHPHQHHHRRGGRRAAAAAAAAAALQARQAHINVRKHYYLFRSLAIEAEPNRYSASTKAAMAQAINVFAPRDGIRRPHLRRLVLRVTPLMETPALAAQGGNDNNNSGGNDDNDGDDGDGNANGSGSSFDDERRYTFVDFFKPDSPVMEAVQNLRCDFFRIDLMCPYRDARSIDDGGGGSSSSSSSSGGGGRAGALKSGCSLTIDRSVEMILRRVRESSSSSSSSSTGSSDGGDGDGRGRRRQWRQHQYHGDEEDPWARDECMLLERVNRTQHIWRVMSQIWRHVTRFCKDNVTRSAGGGGGEDDEDWGFGQGGWTELGDLNAAF</sequence>
<protein>
    <recommendedName>
        <fullName evidence="2">DUF7730 domain-containing protein</fullName>
    </recommendedName>
</protein>
<dbReference type="Pfam" id="PF24864">
    <property type="entry name" value="DUF7730"/>
    <property type="match status" value="1"/>
</dbReference>
<feature type="region of interest" description="Disordered" evidence="1">
    <location>
        <begin position="571"/>
        <end position="595"/>
    </location>
</feature>
<feature type="compositionally biased region" description="Low complexity" evidence="1">
    <location>
        <begin position="617"/>
        <end position="628"/>
    </location>
</feature>
<feature type="compositionally biased region" description="Basic residues" evidence="1">
    <location>
        <begin position="403"/>
        <end position="413"/>
    </location>
</feature>
<evidence type="ECO:0000259" key="2">
    <source>
        <dbReference type="Pfam" id="PF24864"/>
    </source>
</evidence>
<dbReference type="GeneID" id="72067178"/>
<feature type="region of interest" description="Disordered" evidence="1">
    <location>
        <begin position="1"/>
        <end position="127"/>
    </location>
</feature>
<feature type="region of interest" description="Disordered" evidence="1">
    <location>
        <begin position="495"/>
        <end position="527"/>
    </location>
</feature>
<dbReference type="AlphaFoldDB" id="A0A9Q8VAS9"/>
<dbReference type="KEGG" id="ptkz:JDV02_005229"/>
<accession>A0A9Q8VAS9</accession>
<feature type="compositionally biased region" description="Basic residues" evidence="1">
    <location>
        <begin position="94"/>
        <end position="116"/>
    </location>
</feature>
<evidence type="ECO:0000256" key="1">
    <source>
        <dbReference type="SAM" id="MobiDB-lite"/>
    </source>
</evidence>
<dbReference type="EMBL" id="CP086357">
    <property type="protein sequence ID" value="UNI19008.1"/>
    <property type="molecule type" value="Genomic_DNA"/>
</dbReference>
<name>A0A9Q8VAS9_9HYPO</name>
<dbReference type="OrthoDB" id="5413827at2759"/>
<reference evidence="3" key="1">
    <citation type="submission" date="2021-11" db="EMBL/GenBank/DDBJ databases">
        <title>Purpureocillium_takamizusanense_genome.</title>
        <authorList>
            <person name="Nguyen N.-H."/>
        </authorList>
    </citation>
    <scope>NUCLEOTIDE SEQUENCE</scope>
    <source>
        <strain evidence="3">PT3</strain>
    </source>
</reference>
<feature type="region of interest" description="Disordered" evidence="1">
    <location>
        <begin position="613"/>
        <end position="651"/>
    </location>
</feature>
<proteinExistence type="predicted"/>
<keyword evidence="4" id="KW-1185">Reference proteome</keyword>
<evidence type="ECO:0000313" key="4">
    <source>
        <dbReference type="Proteomes" id="UP000829364"/>
    </source>
</evidence>
<feature type="region of interest" description="Disordered" evidence="1">
    <location>
        <begin position="222"/>
        <end position="249"/>
    </location>
</feature>
<dbReference type="RefSeq" id="XP_047842489.1">
    <property type="nucleotide sequence ID" value="XM_047986507.1"/>
</dbReference>